<dbReference type="Proteomes" id="UP000683436">
    <property type="component" value="Chromosome"/>
</dbReference>
<sequence length="237" mass="25675">MKLIQAVFVAAVLLQLTGCAIGQRIDYRQAVPALNLSTDAEVAVSVVDQRPYVTAQRKNPNYVGTLRGLYYNPWNVTTLSGSPLAMDIQTAIVTGLERSGVTATRHPSGSQRAEKRGERLLVVRLVEWKSDGYMRNRFDYDLAASVYDDQGALLGESQAKWSGPINNFFIAGGDALRAVLADGEIKAALSSRVTRTQALAQPLGQPGSSYDQCMARVLRISDPKLRLQASTACDGAN</sequence>
<evidence type="ECO:0000313" key="3">
    <source>
        <dbReference type="Proteomes" id="UP000252554"/>
    </source>
</evidence>
<evidence type="ECO:0000313" key="2">
    <source>
        <dbReference type="EMBL" id="RBA59899.1"/>
    </source>
</evidence>
<evidence type="ECO:0008006" key="5">
    <source>
        <dbReference type="Google" id="ProtNLM"/>
    </source>
</evidence>
<organism evidence="2 3">
    <name type="scientific">Stutzerimonas zhaodongensis</name>
    <dbReference type="NCBI Taxonomy" id="1176257"/>
    <lineage>
        <taxon>Bacteria</taxon>
        <taxon>Pseudomonadati</taxon>
        <taxon>Pseudomonadota</taxon>
        <taxon>Gammaproteobacteria</taxon>
        <taxon>Pseudomonadales</taxon>
        <taxon>Pseudomonadaceae</taxon>
        <taxon>Stutzerimonas</taxon>
    </lineage>
</organism>
<accession>A0A365PWH7</accession>
<gene>
    <name evidence="2" type="ORF">DQ403_08050</name>
    <name evidence="1" type="ORF">KQ248_04965</name>
</gene>
<evidence type="ECO:0000313" key="4">
    <source>
        <dbReference type="Proteomes" id="UP000683436"/>
    </source>
</evidence>
<evidence type="ECO:0000313" key="1">
    <source>
        <dbReference type="EMBL" id="QWV18037.1"/>
    </source>
</evidence>
<dbReference type="EMBL" id="CP076683">
    <property type="protein sequence ID" value="QWV18037.1"/>
    <property type="molecule type" value="Genomic_DNA"/>
</dbReference>
<dbReference type="AlphaFoldDB" id="A0A365PWH7"/>
<dbReference type="RefSeq" id="WP_128119924.1">
    <property type="nucleotide sequence ID" value="NZ_CP076683.1"/>
</dbReference>
<name>A0A365PWH7_9GAMM</name>
<dbReference type="EMBL" id="QNTV01000004">
    <property type="protein sequence ID" value="RBA59899.1"/>
    <property type="molecule type" value="Genomic_DNA"/>
</dbReference>
<dbReference type="Proteomes" id="UP000252554">
    <property type="component" value="Unassembled WGS sequence"/>
</dbReference>
<reference evidence="2 3" key="1">
    <citation type="submission" date="2018-06" db="EMBL/GenBank/DDBJ databases">
        <title>Whole genome sequencing of four bacterial strains from South Shetland trench revealing bio-synthetic gene clusters.</title>
        <authorList>
            <person name="Abdel-Mageed W.M."/>
            <person name="Lehri B."/>
            <person name="Jarmusch S.A."/>
            <person name="Miranda K."/>
            <person name="Goodfellow M."/>
            <person name="Jaspars M."/>
            <person name="Karlyshev A.V."/>
        </authorList>
    </citation>
    <scope>NUCLEOTIDE SEQUENCE [LARGE SCALE GENOMIC DNA]</scope>
    <source>
        <strain evidence="2 3">SST2</strain>
    </source>
</reference>
<proteinExistence type="predicted"/>
<protein>
    <recommendedName>
        <fullName evidence="5">Lipoprotein</fullName>
    </recommendedName>
</protein>
<keyword evidence="4" id="KW-1185">Reference proteome</keyword>
<reference evidence="1 4" key="2">
    <citation type="submission" date="2021-06" db="EMBL/GenBank/DDBJ databases">
        <title>Microbial metabolic specificity influences pelagic lipid remineralization.</title>
        <authorList>
            <person name="Behrendt L."/>
            <person name="Hunter J.E."/>
            <person name="Alcolombri U."/>
            <person name="Smriga S."/>
            <person name="Mincer T."/>
            <person name="Lowenstein D.P."/>
            <person name="Peaudecerf F.J."/>
            <person name="Fernandez V.I."/>
            <person name="Fredricks H."/>
            <person name="Almblad H."/>
            <person name="Harrison J.J."/>
            <person name="Stocker R."/>
            <person name="Van Mooy B.A.S."/>
        </authorList>
    </citation>
    <scope>NUCLEOTIDE SEQUENCE [LARGE SCALE GENOMIC DNA]</scope>
    <source>
        <strain evidence="1 4">A252</strain>
    </source>
</reference>